<dbReference type="PANTHER" id="PTHR43108">
    <property type="entry name" value="N-ACETYLGLUCOSAMINE-6-SULFATASE FAMILY MEMBER"/>
    <property type="match status" value="1"/>
</dbReference>
<name>A0ABM1PPC3_DROAR</name>
<dbReference type="PIRSF" id="PIRSF036666">
    <property type="entry name" value="G6S"/>
    <property type="match status" value="1"/>
</dbReference>
<dbReference type="GeneID" id="108617790"/>
<evidence type="ECO:0000256" key="3">
    <source>
        <dbReference type="ARBA" id="ARBA00022729"/>
    </source>
</evidence>
<organism evidence="8 9">
    <name type="scientific">Drosophila arizonae</name>
    <name type="common">Fruit fly</name>
    <dbReference type="NCBI Taxonomy" id="7263"/>
    <lineage>
        <taxon>Eukaryota</taxon>
        <taxon>Metazoa</taxon>
        <taxon>Ecdysozoa</taxon>
        <taxon>Arthropoda</taxon>
        <taxon>Hexapoda</taxon>
        <taxon>Insecta</taxon>
        <taxon>Pterygota</taxon>
        <taxon>Neoptera</taxon>
        <taxon>Endopterygota</taxon>
        <taxon>Diptera</taxon>
        <taxon>Brachycera</taxon>
        <taxon>Muscomorpha</taxon>
        <taxon>Ephydroidea</taxon>
        <taxon>Drosophilidae</taxon>
        <taxon>Drosophila</taxon>
    </lineage>
</organism>
<feature type="signal peptide" evidence="6">
    <location>
        <begin position="1"/>
        <end position="16"/>
    </location>
</feature>
<evidence type="ECO:0000256" key="4">
    <source>
        <dbReference type="ARBA" id="ARBA00022801"/>
    </source>
</evidence>
<dbReference type="RefSeq" id="XP_017869059.1">
    <property type="nucleotide sequence ID" value="XM_018013570.1"/>
</dbReference>
<sequence length="493" mass="57002">MILYISILFFIDHTIGFIQSPVPNVLLLLTDDQDVELHGLHPLQKTTEFLTEYGTKFTNAYTSTPLCCPARASLLTGQYAHNHLTFNNSVNGGCNGHHWRTLSEPRTLPVLLQKHGYHTFFAGKYLNQYKGAEVPPGWDTFYGLHGNSRYYNYTIRENRRNVSYADIYLTDMLRDRTVKFIHNVRKGQNPFFAMISPPAAHAPFTPAPRHKGVFSHVRALRTPSFNAPSKDKHWLVRTAKRLPNTTVFTVDKYFQKRWETLLAVDEMMMAIITLLKKYQCLDNTYIIYTSDNGYHLGQFAQPFDKRQPYETDIKVPLLIRGPYVPGSILMNFAVSLVDLMPTILEWVGLSVPNYVDGRSFKDELLQQHQTKRQSQHRVLLVEYWGEGNDETYNSECPGKQTDHLAQCTLDADCHCQDAWNNTYTCIRDFRDNLDRIYCEFYDTENFIEAYDLIQDPYQLENIGYELLPSDRTLYGYLIGNLTICAGKSCHINY</sequence>
<dbReference type="InterPro" id="IPR024607">
    <property type="entry name" value="Sulfatase_CS"/>
</dbReference>
<reference evidence="9" key="3">
    <citation type="submission" date="2025-08" db="UniProtKB">
        <authorList>
            <consortium name="RefSeq"/>
        </authorList>
    </citation>
    <scope>IDENTIFICATION</scope>
    <source>
        <tissue evidence="9">Whole organism</tissue>
    </source>
</reference>
<protein>
    <submittedName>
        <fullName evidence="9">N-acetylglucosamine-6-sulfatase-like</fullName>
    </submittedName>
</protein>
<dbReference type="PROSITE" id="PS00523">
    <property type="entry name" value="SULFATASE_1"/>
    <property type="match status" value="1"/>
</dbReference>
<reference evidence="8" key="2">
    <citation type="journal article" date="2016" name="G3 (Bethesda)">
        <title>Genome Evolution in Three Species of Cactophilic Drosophila.</title>
        <authorList>
            <person name="Sanchez-Flores A."/>
            <person name="Penazola F."/>
            <person name="Carpinteyro-Ponce J."/>
            <person name="Nazario-Yepiz N."/>
            <person name="Abreu-Goodger C."/>
            <person name="Machado C.A."/>
            <person name="Markow T.A."/>
        </authorList>
    </citation>
    <scope>NUCLEOTIDE SEQUENCE [LARGE SCALE GENOMIC DNA]</scope>
</reference>
<comment type="cofactor">
    <cofactor evidence="1">
        <name>Ca(2+)</name>
        <dbReference type="ChEBI" id="CHEBI:29108"/>
    </cofactor>
</comment>
<dbReference type="InterPro" id="IPR017850">
    <property type="entry name" value="Alkaline_phosphatase_core_sf"/>
</dbReference>
<reference evidence="8" key="1">
    <citation type="journal article" date="1997" name="Nucleic Acids Res.">
        <title>tRNAscan-SE: a program for improved detection of transfer RNA genes in genomic sequence.</title>
        <authorList>
            <person name="Lowe T.M."/>
            <person name="Eddy S.R."/>
        </authorList>
    </citation>
    <scope>NUCLEOTIDE SEQUENCE [LARGE SCALE GENOMIC DNA]</scope>
</reference>
<keyword evidence="5" id="KW-0325">Glycoprotein</keyword>
<evidence type="ECO:0000256" key="6">
    <source>
        <dbReference type="SAM" id="SignalP"/>
    </source>
</evidence>
<dbReference type="Proteomes" id="UP000694904">
    <property type="component" value="Chromosome 6"/>
</dbReference>
<dbReference type="PROSITE" id="PS00149">
    <property type="entry name" value="SULFATASE_2"/>
    <property type="match status" value="1"/>
</dbReference>
<dbReference type="CDD" id="cd16147">
    <property type="entry name" value="G6S"/>
    <property type="match status" value="1"/>
</dbReference>
<feature type="domain" description="Sulfatase N-terminal" evidence="7">
    <location>
        <begin position="23"/>
        <end position="348"/>
    </location>
</feature>
<comment type="similarity">
    <text evidence="2">Belongs to the sulfatase family.</text>
</comment>
<keyword evidence="3 6" id="KW-0732">Signal</keyword>
<evidence type="ECO:0000256" key="1">
    <source>
        <dbReference type="ARBA" id="ARBA00001913"/>
    </source>
</evidence>
<accession>A0ABM1PPC3</accession>
<gene>
    <name evidence="9" type="primary">LOC108617790</name>
</gene>
<keyword evidence="8" id="KW-1185">Reference proteome</keyword>
<evidence type="ECO:0000256" key="5">
    <source>
        <dbReference type="ARBA" id="ARBA00023180"/>
    </source>
</evidence>
<proteinExistence type="inferred from homology"/>
<evidence type="ECO:0000256" key="2">
    <source>
        <dbReference type="ARBA" id="ARBA00008779"/>
    </source>
</evidence>
<dbReference type="Pfam" id="PF00884">
    <property type="entry name" value="Sulfatase"/>
    <property type="match status" value="1"/>
</dbReference>
<evidence type="ECO:0000313" key="9">
    <source>
        <dbReference type="RefSeq" id="XP_017869059.1"/>
    </source>
</evidence>
<evidence type="ECO:0000313" key="8">
    <source>
        <dbReference type="Proteomes" id="UP000694904"/>
    </source>
</evidence>
<dbReference type="Gene3D" id="3.40.720.10">
    <property type="entry name" value="Alkaline Phosphatase, subunit A"/>
    <property type="match status" value="1"/>
</dbReference>
<dbReference type="InterPro" id="IPR000917">
    <property type="entry name" value="Sulfatase_N"/>
</dbReference>
<feature type="chain" id="PRO_5047319503" evidence="6">
    <location>
        <begin position="17"/>
        <end position="493"/>
    </location>
</feature>
<dbReference type="InterPro" id="IPR012251">
    <property type="entry name" value="GlcNAc_6-SO4ase"/>
</dbReference>
<dbReference type="SUPFAM" id="SSF53649">
    <property type="entry name" value="Alkaline phosphatase-like"/>
    <property type="match status" value="1"/>
</dbReference>
<dbReference type="PANTHER" id="PTHR43108:SF8">
    <property type="entry name" value="SD21168P"/>
    <property type="match status" value="1"/>
</dbReference>
<keyword evidence="4" id="KW-0378">Hydrolase</keyword>
<evidence type="ECO:0000259" key="7">
    <source>
        <dbReference type="Pfam" id="PF00884"/>
    </source>
</evidence>